<feature type="region of interest" description="Disordered" evidence="1">
    <location>
        <begin position="25"/>
        <end position="56"/>
    </location>
</feature>
<feature type="compositionally biased region" description="Low complexity" evidence="1">
    <location>
        <begin position="37"/>
        <end position="49"/>
    </location>
</feature>
<accession>A0ABY5M6W4</accession>
<evidence type="ECO:0000313" key="3">
    <source>
        <dbReference type="EMBL" id="UUP12804.1"/>
    </source>
</evidence>
<dbReference type="InterPro" id="IPR048031">
    <property type="entry name" value="ScyD/ScyE-like"/>
</dbReference>
<keyword evidence="2" id="KW-0732">Signal</keyword>
<feature type="chain" id="PRO_5045622101" evidence="2">
    <location>
        <begin position="26"/>
        <end position="344"/>
    </location>
</feature>
<proteinExistence type="predicted"/>
<dbReference type="SUPFAM" id="SSF63825">
    <property type="entry name" value="YWTD domain"/>
    <property type="match status" value="1"/>
</dbReference>
<dbReference type="InterPro" id="IPR011042">
    <property type="entry name" value="6-blade_b-propeller_TolB-like"/>
</dbReference>
<dbReference type="RefSeq" id="WP_232401849.1">
    <property type="nucleotide sequence ID" value="NZ_CP102173.1"/>
</dbReference>
<dbReference type="NCBIfam" id="NF033206">
    <property type="entry name" value="ScyE_fam"/>
    <property type="match status" value="1"/>
</dbReference>
<dbReference type="EMBL" id="CP102173">
    <property type="protein sequence ID" value="UUP12804.1"/>
    <property type="molecule type" value="Genomic_DNA"/>
</dbReference>
<feature type="signal peptide" evidence="2">
    <location>
        <begin position="1"/>
        <end position="25"/>
    </location>
</feature>
<dbReference type="Gene3D" id="2.120.10.30">
    <property type="entry name" value="TolB, C-terminal domain"/>
    <property type="match status" value="1"/>
</dbReference>
<evidence type="ECO:0000256" key="1">
    <source>
        <dbReference type="SAM" id="MobiDB-lite"/>
    </source>
</evidence>
<name>A0ABY5M6W4_9ACTN</name>
<protein>
    <submittedName>
        <fullName evidence="3">ScyD/ScyE family protein</fullName>
    </submittedName>
</protein>
<sequence length="344" mass="34761">MKSARRTSLLATVALVMATTAPAVAGGSSPSRHLDHPSPSSASAPRLLAGGLGSGSGSTVGPDGALYVAEPVAGTIVRIDPRTGATSPFASGLPKMLPSVGLGGVTDVAFRGHTAYALVTLVGPDVGGTSTAGLYRVNTRGGAHTVVADIGRWSITHPPATAFDVPSGLQFALQPWRGGFLVSDGHHNRILTVTTSGAVREILTLGNVVPAGMDIRHGRLYFAEAGAVPHDPADGKIMAVRLGSTEPREVASGASILTDVELAGSGRGGRHGGALYAISNGTYSGDPAGAPGLPDTGSLIKANGSGGFDVVAADLDRPTSLEIIHRTAYVVTVDGEVWAVPLRH</sequence>
<evidence type="ECO:0000256" key="2">
    <source>
        <dbReference type="SAM" id="SignalP"/>
    </source>
</evidence>
<reference evidence="3 4" key="1">
    <citation type="submission" date="2022-08" db="EMBL/GenBank/DDBJ databases">
        <title>novel species in genus Aeromicrobium.</title>
        <authorList>
            <person name="Ye L."/>
        </authorList>
    </citation>
    <scope>NUCLEOTIDE SEQUENCE [LARGE SCALE GENOMIC DNA]</scope>
    <source>
        <strain evidence="4">zg-Y1379</strain>
    </source>
</reference>
<keyword evidence="4" id="KW-1185">Reference proteome</keyword>
<evidence type="ECO:0000313" key="4">
    <source>
        <dbReference type="Proteomes" id="UP001316184"/>
    </source>
</evidence>
<organism evidence="3 4">
    <name type="scientific">Aeromicrobium wangtongii</name>
    <dbReference type="NCBI Taxonomy" id="2969247"/>
    <lineage>
        <taxon>Bacteria</taxon>
        <taxon>Bacillati</taxon>
        <taxon>Actinomycetota</taxon>
        <taxon>Actinomycetes</taxon>
        <taxon>Propionibacteriales</taxon>
        <taxon>Nocardioidaceae</taxon>
        <taxon>Aeromicrobium</taxon>
    </lineage>
</organism>
<dbReference type="Proteomes" id="UP001316184">
    <property type="component" value="Chromosome"/>
</dbReference>
<gene>
    <name evidence="3" type="ORF">NQV15_13195</name>
</gene>